<gene>
    <name evidence="1" type="ORF">QJT81_07580</name>
</gene>
<reference evidence="1" key="1">
    <citation type="journal article" date="2023" name="Int. J. Mol. Sci.">
        <title>Metagenomics Revealed a New Genus 'Candidatus Thiocaldithrix dubininis' gen. nov., sp. nov. and a New Species 'Candidatus Thiothrix putei' sp. nov. in the Family Thiotrichaceae, Some Members of Which Have Traits of Both Na+- and H+-Motive Energetics.</title>
        <authorList>
            <person name="Ravin N.V."/>
            <person name="Muntyan M.S."/>
            <person name="Smolyakov D.D."/>
            <person name="Rudenko T.S."/>
            <person name="Beletsky A.V."/>
            <person name="Mardanov A.V."/>
            <person name="Grabovich M.Y."/>
        </authorList>
    </citation>
    <scope>NUCLEOTIDE SEQUENCE</scope>
    <source>
        <strain evidence="1">GKL-02</strain>
    </source>
</reference>
<dbReference type="AlphaFoldDB" id="A0AA95KKP7"/>
<accession>A0AA95KKP7</accession>
<organism evidence="1">
    <name type="scientific">Candidatus Thiothrix putei</name>
    <dbReference type="NCBI Taxonomy" id="3080811"/>
    <lineage>
        <taxon>Bacteria</taxon>
        <taxon>Pseudomonadati</taxon>
        <taxon>Pseudomonadota</taxon>
        <taxon>Gammaproteobacteria</taxon>
        <taxon>Thiotrichales</taxon>
        <taxon>Thiotrichaceae</taxon>
        <taxon>Thiothrix</taxon>
    </lineage>
</organism>
<dbReference type="KEGG" id="tput:QJT81_07580"/>
<dbReference type="Proteomes" id="UP001301326">
    <property type="component" value="Chromosome"/>
</dbReference>
<sequence>MPTDVKKLADLSDVISDFTKQKERFETVKTMTRVIGFEGLVNELQDDGHLNQSNSSTDASSLASVLQDVKPQGRLIPVKDASLRMCIAAALQTTPDAVSYNQLLYRSVP</sequence>
<dbReference type="EMBL" id="CP124756">
    <property type="protein sequence ID" value="WGZ95836.1"/>
    <property type="molecule type" value="Genomic_DNA"/>
</dbReference>
<protein>
    <submittedName>
        <fullName evidence="1">Uncharacterized protein</fullName>
    </submittedName>
</protein>
<proteinExistence type="predicted"/>
<evidence type="ECO:0000313" key="1">
    <source>
        <dbReference type="EMBL" id="WGZ95836.1"/>
    </source>
</evidence>
<name>A0AA95KKP7_9GAMM</name>
<reference evidence="1" key="2">
    <citation type="submission" date="2023-04" db="EMBL/GenBank/DDBJ databases">
        <authorList>
            <person name="Beletskiy A.V."/>
            <person name="Mardanov A.V."/>
            <person name="Ravin N.V."/>
        </authorList>
    </citation>
    <scope>NUCLEOTIDE SEQUENCE</scope>
    <source>
        <strain evidence="1">GKL-02</strain>
    </source>
</reference>